<evidence type="ECO:0000256" key="1">
    <source>
        <dbReference type="HAMAP-Rule" id="MF_00934"/>
    </source>
</evidence>
<keyword evidence="1" id="KW-0698">rRNA processing</keyword>
<dbReference type="InterPro" id="IPR007473">
    <property type="entry name" value="RlmJ"/>
</dbReference>
<keyword evidence="1" id="KW-0694">RNA-binding</keyword>
<dbReference type="STRING" id="1799789.AX660_12755"/>
<keyword evidence="3" id="KW-1185">Reference proteome</keyword>
<dbReference type="GO" id="GO:0005829">
    <property type="term" value="C:cytosol"/>
    <property type="evidence" value="ECO:0007669"/>
    <property type="project" value="TreeGrafter"/>
</dbReference>
<name>A0A136A1C2_9ALTE</name>
<dbReference type="RefSeq" id="WP_068376011.1">
    <property type="nucleotide sequence ID" value="NZ_LSNE01000005.1"/>
</dbReference>
<evidence type="ECO:0000313" key="2">
    <source>
        <dbReference type="EMBL" id="KXI29032.1"/>
    </source>
</evidence>
<dbReference type="GO" id="GO:0070475">
    <property type="term" value="P:rRNA base methylation"/>
    <property type="evidence" value="ECO:0007669"/>
    <property type="project" value="UniProtKB-UniRule"/>
</dbReference>
<feature type="binding site" evidence="1">
    <location>
        <position position="160"/>
    </location>
    <ligand>
        <name>S-adenosyl-L-methionine</name>
        <dbReference type="ChEBI" id="CHEBI:59789"/>
    </ligand>
</feature>
<feature type="site" description="Interaction with substrate rRNA" evidence="1">
    <location>
        <position position="4"/>
    </location>
</feature>
<feature type="binding site" evidence="1">
    <location>
        <position position="115"/>
    </location>
    <ligand>
        <name>S-adenosyl-L-methionine</name>
        <dbReference type="ChEBI" id="CHEBI:59789"/>
    </ligand>
</feature>
<comment type="subunit">
    <text evidence="1">Monomer.</text>
</comment>
<comment type="function">
    <text evidence="1">Specifically methylates the adenine in position 2030 of 23S rRNA.</text>
</comment>
<reference evidence="3" key="1">
    <citation type="submission" date="2016-02" db="EMBL/GenBank/DDBJ databases">
        <authorList>
            <person name="Schultz-Johansen M."/>
            <person name="Glaring M.A."/>
            <person name="Bech P.K."/>
            <person name="Stougaard P."/>
        </authorList>
    </citation>
    <scope>NUCLEOTIDE SEQUENCE [LARGE SCALE GENOMIC DNA]</scope>
    <source>
        <strain evidence="3">S66</strain>
    </source>
</reference>
<dbReference type="Gene3D" id="3.40.50.150">
    <property type="entry name" value="Vaccinia Virus protein VP39"/>
    <property type="match status" value="1"/>
</dbReference>
<dbReference type="EMBL" id="LSNE01000005">
    <property type="protein sequence ID" value="KXI29032.1"/>
    <property type="molecule type" value="Genomic_DNA"/>
</dbReference>
<dbReference type="GO" id="GO:0036307">
    <property type="term" value="F:23S rRNA (adenine(2030)-N(6))-methyltransferase activity"/>
    <property type="evidence" value="ECO:0007669"/>
    <property type="project" value="UniProtKB-UniRule"/>
</dbReference>
<dbReference type="PANTHER" id="PTHR37426:SF1">
    <property type="entry name" value="RIBOSOMAL RNA LARGE SUBUNIT METHYLTRANSFERASE J"/>
    <property type="match status" value="1"/>
</dbReference>
<dbReference type="OrthoDB" id="9791274at2"/>
<organism evidence="2 3">
    <name type="scientific">Paraglaciecola hydrolytica</name>
    <dbReference type="NCBI Taxonomy" id="1799789"/>
    <lineage>
        <taxon>Bacteria</taxon>
        <taxon>Pseudomonadati</taxon>
        <taxon>Pseudomonadota</taxon>
        <taxon>Gammaproteobacteria</taxon>
        <taxon>Alteromonadales</taxon>
        <taxon>Alteromonadaceae</taxon>
        <taxon>Paraglaciecola</taxon>
    </lineage>
</organism>
<dbReference type="SUPFAM" id="SSF53335">
    <property type="entry name" value="S-adenosyl-L-methionine-dependent methyltransferases"/>
    <property type="match status" value="1"/>
</dbReference>
<comment type="catalytic activity">
    <reaction evidence="1">
        <text>adenosine(2030) in 23S rRNA + S-adenosyl-L-methionine = N(6)-methyladenosine(2030) in 23S rRNA + S-adenosyl-L-homocysteine + H(+)</text>
        <dbReference type="Rhea" id="RHEA:43736"/>
        <dbReference type="Rhea" id="RHEA-COMP:10668"/>
        <dbReference type="Rhea" id="RHEA-COMP:10669"/>
        <dbReference type="ChEBI" id="CHEBI:15378"/>
        <dbReference type="ChEBI" id="CHEBI:57856"/>
        <dbReference type="ChEBI" id="CHEBI:59789"/>
        <dbReference type="ChEBI" id="CHEBI:74411"/>
        <dbReference type="ChEBI" id="CHEBI:74449"/>
        <dbReference type="EC" id="2.1.1.266"/>
    </reaction>
</comment>
<protein>
    <recommendedName>
        <fullName evidence="1">Ribosomal RNA large subunit methyltransferase J</fullName>
        <ecNumber evidence="1">2.1.1.266</ecNumber>
    </recommendedName>
    <alternativeName>
        <fullName evidence="1">23S rRNA (adenine(2030)-N6)-methyltransferase</fullName>
    </alternativeName>
    <alternativeName>
        <fullName evidence="1">23S rRNA m6A2030 methyltransferase</fullName>
    </alternativeName>
</protein>
<keyword evidence="1" id="KW-0949">S-adenosyl-L-methionine</keyword>
<feature type="binding site" evidence="1">
    <location>
        <position position="97"/>
    </location>
    <ligand>
        <name>S-adenosyl-L-methionine</name>
        <dbReference type="ChEBI" id="CHEBI:59789"/>
    </ligand>
</feature>
<evidence type="ECO:0000313" key="3">
    <source>
        <dbReference type="Proteomes" id="UP000070299"/>
    </source>
</evidence>
<comment type="similarity">
    <text evidence="1">Belongs to the RlmJ family.</text>
</comment>
<dbReference type="Proteomes" id="UP000070299">
    <property type="component" value="Unassembled WGS sequence"/>
</dbReference>
<feature type="active site" description="Proton acceptor" evidence="1">
    <location>
        <position position="160"/>
    </location>
</feature>
<sequence>MFSYRHSFHAGNHADVLKHLCQMLLIDKLKIKDKGFVYIDTHSGAGLYDLESDNAKKTNEFRQGIELLMKYQGDNPHIKQYVELISHYHRHGNYPGSPEIASTLLRPQDKLILMEWHNKEIDNLRHNLNGKNVAIHHRDGFEGLLAMTPPSLPRGMVLIDPSYEMADEYQQVFDSVTQALKKWSGGIIAIWYPLIAPKEDSDDAKFLTASKMGKSELLLQTLSSQPFKNMLNIELCVTENKAGAGMYGSGMAIINAPWQFDEQIKLAVDELRTILGQDSAAKAKVEWLIKE</sequence>
<feature type="binding site" evidence="1">
    <location>
        <begin position="139"/>
        <end position="140"/>
    </location>
    <ligand>
        <name>S-adenosyl-L-methionine</name>
        <dbReference type="ChEBI" id="CHEBI:59789"/>
    </ligand>
</feature>
<gene>
    <name evidence="1" type="primary">rlmJ</name>
    <name evidence="2" type="ORF">AX660_12755</name>
</gene>
<proteinExistence type="inferred from homology"/>
<dbReference type="EC" id="2.1.1.266" evidence="1"/>
<dbReference type="Pfam" id="PF04378">
    <property type="entry name" value="RsmJ"/>
    <property type="match status" value="1"/>
</dbReference>
<keyword evidence="1" id="KW-0808">Transferase</keyword>
<feature type="binding site" evidence="1">
    <location>
        <position position="19"/>
    </location>
    <ligand>
        <name>S-adenosyl-L-methionine</name>
        <dbReference type="ChEBI" id="CHEBI:59789"/>
    </ligand>
</feature>
<keyword evidence="1" id="KW-0489">Methyltransferase</keyword>
<dbReference type="HAMAP" id="MF_00934">
    <property type="entry name" value="23SrRNA_methyltr_J"/>
    <property type="match status" value="1"/>
</dbReference>
<dbReference type="PANTHER" id="PTHR37426">
    <property type="entry name" value="RIBOSOMAL RNA LARGE SUBUNIT METHYLTRANSFERASE J"/>
    <property type="match status" value="1"/>
</dbReference>
<accession>A0A136A1C2</accession>
<feature type="binding site" evidence="1">
    <location>
        <position position="42"/>
    </location>
    <ligand>
        <name>S-adenosyl-L-methionine</name>
        <dbReference type="ChEBI" id="CHEBI:59789"/>
    </ligand>
</feature>
<dbReference type="InterPro" id="IPR029063">
    <property type="entry name" value="SAM-dependent_MTases_sf"/>
</dbReference>
<comment type="caution">
    <text evidence="2">The sequence shown here is derived from an EMBL/GenBank/DDBJ whole genome shotgun (WGS) entry which is preliminary data.</text>
</comment>
<dbReference type="AlphaFoldDB" id="A0A136A1C2"/>
<dbReference type="GO" id="GO:0003723">
    <property type="term" value="F:RNA binding"/>
    <property type="evidence" value="ECO:0007669"/>
    <property type="project" value="UniProtKB-UniRule"/>
</dbReference>